<keyword evidence="1" id="KW-0472">Membrane</keyword>
<name>A0A0A8XWW0_ARUDO</name>
<accession>A0A0A8XWW0</accession>
<sequence length="40" mass="4752">MEVFQFSPKSQKQKSKHIKDLTSNNTAIFRFLCCFVIWIS</sequence>
<organism evidence="2">
    <name type="scientific">Arundo donax</name>
    <name type="common">Giant reed</name>
    <name type="synonym">Donax arundinaceus</name>
    <dbReference type="NCBI Taxonomy" id="35708"/>
    <lineage>
        <taxon>Eukaryota</taxon>
        <taxon>Viridiplantae</taxon>
        <taxon>Streptophyta</taxon>
        <taxon>Embryophyta</taxon>
        <taxon>Tracheophyta</taxon>
        <taxon>Spermatophyta</taxon>
        <taxon>Magnoliopsida</taxon>
        <taxon>Liliopsida</taxon>
        <taxon>Poales</taxon>
        <taxon>Poaceae</taxon>
        <taxon>PACMAD clade</taxon>
        <taxon>Arundinoideae</taxon>
        <taxon>Arundineae</taxon>
        <taxon>Arundo</taxon>
    </lineage>
</organism>
<evidence type="ECO:0000256" key="1">
    <source>
        <dbReference type="SAM" id="Phobius"/>
    </source>
</evidence>
<keyword evidence="1" id="KW-1133">Transmembrane helix</keyword>
<reference evidence="2" key="1">
    <citation type="submission" date="2014-09" db="EMBL/GenBank/DDBJ databases">
        <authorList>
            <person name="Magalhaes I.L.F."/>
            <person name="Oliveira U."/>
            <person name="Santos F.R."/>
            <person name="Vidigal T.H.D.A."/>
            <person name="Brescovit A.D."/>
            <person name="Santos A.J."/>
        </authorList>
    </citation>
    <scope>NUCLEOTIDE SEQUENCE</scope>
    <source>
        <tissue evidence="2">Shoot tissue taken approximately 20 cm above the soil surface</tissue>
    </source>
</reference>
<keyword evidence="1" id="KW-0812">Transmembrane</keyword>
<proteinExistence type="predicted"/>
<feature type="transmembrane region" description="Helical" evidence="1">
    <location>
        <begin position="21"/>
        <end position="39"/>
    </location>
</feature>
<protein>
    <submittedName>
        <fullName evidence="2">Uncharacterized protein</fullName>
    </submittedName>
</protein>
<evidence type="ECO:0000313" key="2">
    <source>
        <dbReference type="EMBL" id="JAD17243.1"/>
    </source>
</evidence>
<reference evidence="2" key="2">
    <citation type="journal article" date="2015" name="Data Brief">
        <title>Shoot transcriptome of the giant reed, Arundo donax.</title>
        <authorList>
            <person name="Barrero R.A."/>
            <person name="Guerrero F.D."/>
            <person name="Moolhuijzen P."/>
            <person name="Goolsby J.A."/>
            <person name="Tidwell J."/>
            <person name="Bellgard S.E."/>
            <person name="Bellgard M.I."/>
        </authorList>
    </citation>
    <scope>NUCLEOTIDE SEQUENCE</scope>
    <source>
        <tissue evidence="2">Shoot tissue taken approximately 20 cm above the soil surface</tissue>
    </source>
</reference>
<dbReference type="AlphaFoldDB" id="A0A0A8XWW0"/>
<dbReference type="EMBL" id="GBRH01280652">
    <property type="protein sequence ID" value="JAD17243.1"/>
    <property type="molecule type" value="Transcribed_RNA"/>
</dbReference>